<dbReference type="GO" id="GO:0005634">
    <property type="term" value="C:nucleus"/>
    <property type="evidence" value="ECO:0007669"/>
    <property type="project" value="UniProtKB-SubCell"/>
</dbReference>
<evidence type="ECO:0000259" key="8">
    <source>
        <dbReference type="Pfam" id="PF04904"/>
    </source>
</evidence>
<dbReference type="Proteomes" id="UP000053766">
    <property type="component" value="Unassembled WGS sequence"/>
</dbReference>
<proteinExistence type="inferred from homology"/>
<feature type="compositionally biased region" description="Polar residues" evidence="7">
    <location>
        <begin position="29"/>
        <end position="45"/>
    </location>
</feature>
<evidence type="ECO:0000313" key="10">
    <source>
        <dbReference type="EMBL" id="KJH50377.1"/>
    </source>
</evidence>
<dbReference type="PANTHER" id="PTHR12623">
    <property type="entry name" value="NGFI-A BINDING PROTEIN"/>
    <property type="match status" value="1"/>
</dbReference>
<dbReference type="PANTHER" id="PTHR12623:SF10">
    <property type="entry name" value="NGFI-A-BINDING PROTEIN HOMOLOG"/>
    <property type="match status" value="1"/>
</dbReference>
<name>A0A0D8Y2I4_DICVI</name>
<keyword evidence="4" id="KW-0805">Transcription regulation</keyword>
<organism evidence="10 11">
    <name type="scientific">Dictyocaulus viviparus</name>
    <name type="common">Bovine lungworm</name>
    <dbReference type="NCBI Taxonomy" id="29172"/>
    <lineage>
        <taxon>Eukaryota</taxon>
        <taxon>Metazoa</taxon>
        <taxon>Ecdysozoa</taxon>
        <taxon>Nematoda</taxon>
        <taxon>Chromadorea</taxon>
        <taxon>Rhabditida</taxon>
        <taxon>Rhabditina</taxon>
        <taxon>Rhabditomorpha</taxon>
        <taxon>Strongyloidea</taxon>
        <taxon>Metastrongylidae</taxon>
        <taxon>Dictyocaulus</taxon>
    </lineage>
</organism>
<evidence type="ECO:0000256" key="4">
    <source>
        <dbReference type="ARBA" id="ARBA00023015"/>
    </source>
</evidence>
<comment type="subcellular location">
    <subcellularLocation>
        <location evidence="1">Nucleus</location>
    </subcellularLocation>
</comment>
<dbReference type="Gene3D" id="1.20.120.2010">
    <property type="entry name" value="NAB conserved domain 2"/>
    <property type="match status" value="1"/>
</dbReference>
<protein>
    <submittedName>
        <fullName evidence="10">NAB region 2</fullName>
    </submittedName>
</protein>
<evidence type="ECO:0000256" key="1">
    <source>
        <dbReference type="ARBA" id="ARBA00004123"/>
    </source>
</evidence>
<evidence type="ECO:0000259" key="9">
    <source>
        <dbReference type="Pfam" id="PF04905"/>
    </source>
</evidence>
<dbReference type="GO" id="GO:0003712">
    <property type="term" value="F:transcription coregulator activity"/>
    <property type="evidence" value="ECO:0007669"/>
    <property type="project" value="InterPro"/>
</dbReference>
<dbReference type="STRING" id="29172.A0A0D8Y2I4"/>
<dbReference type="Pfam" id="PF04904">
    <property type="entry name" value="SAM_NCD1"/>
    <property type="match status" value="2"/>
</dbReference>
<accession>A0A0D8Y2I4</accession>
<feature type="domain" description="Nab N-terminal" evidence="8">
    <location>
        <begin position="137"/>
        <end position="166"/>
    </location>
</feature>
<evidence type="ECO:0000256" key="6">
    <source>
        <dbReference type="ARBA" id="ARBA00023242"/>
    </source>
</evidence>
<evidence type="ECO:0000256" key="3">
    <source>
        <dbReference type="ARBA" id="ARBA00022491"/>
    </source>
</evidence>
<evidence type="ECO:0000256" key="2">
    <source>
        <dbReference type="ARBA" id="ARBA00008864"/>
    </source>
</evidence>
<dbReference type="InterPro" id="IPR006989">
    <property type="entry name" value="NAB_co-repressor_dom"/>
</dbReference>
<feature type="region of interest" description="Disordered" evidence="7">
    <location>
        <begin position="327"/>
        <end position="347"/>
    </location>
</feature>
<feature type="compositionally biased region" description="Polar residues" evidence="7">
    <location>
        <begin position="101"/>
        <end position="111"/>
    </location>
</feature>
<feature type="compositionally biased region" description="Low complexity" evidence="7">
    <location>
        <begin position="46"/>
        <end position="64"/>
    </location>
</feature>
<dbReference type="AlphaFoldDB" id="A0A0D8Y2I4"/>
<reference evidence="11" key="2">
    <citation type="journal article" date="2016" name="Sci. Rep.">
        <title>Dictyocaulus viviparus genome, variome and transcriptome elucidate lungworm biology and support future intervention.</title>
        <authorList>
            <person name="McNulty S.N."/>
            <person name="Strube C."/>
            <person name="Rosa B.A."/>
            <person name="Martin J.C."/>
            <person name="Tyagi R."/>
            <person name="Choi Y.J."/>
            <person name="Wang Q."/>
            <person name="Hallsworth Pepin K."/>
            <person name="Zhang X."/>
            <person name="Ozersky P."/>
            <person name="Wilson R.K."/>
            <person name="Sternberg P.W."/>
            <person name="Gasser R.B."/>
            <person name="Mitreva M."/>
        </authorList>
    </citation>
    <scope>NUCLEOTIDE SEQUENCE [LARGE SCALE GENOMIC DNA]</scope>
    <source>
        <strain evidence="11">HannoverDv2000</strain>
    </source>
</reference>
<evidence type="ECO:0000256" key="5">
    <source>
        <dbReference type="ARBA" id="ARBA00023163"/>
    </source>
</evidence>
<feature type="domain" description="Nab N-terminal" evidence="8">
    <location>
        <begin position="175"/>
        <end position="202"/>
    </location>
</feature>
<feature type="region of interest" description="Disordered" evidence="7">
    <location>
        <begin position="571"/>
        <end position="632"/>
    </location>
</feature>
<evidence type="ECO:0000313" key="11">
    <source>
        <dbReference type="Proteomes" id="UP000053766"/>
    </source>
</evidence>
<feature type="region of interest" description="Disordered" evidence="7">
    <location>
        <begin position="101"/>
        <end position="133"/>
    </location>
</feature>
<dbReference type="Pfam" id="PF04905">
    <property type="entry name" value="NCD2"/>
    <property type="match status" value="1"/>
</dbReference>
<comment type="similarity">
    <text evidence="2">Belongs to the NAB family.</text>
</comment>
<dbReference type="EMBL" id="KN716207">
    <property type="protein sequence ID" value="KJH50377.1"/>
    <property type="molecule type" value="Genomic_DNA"/>
</dbReference>
<dbReference type="InterPro" id="IPR039040">
    <property type="entry name" value="NAB_fam"/>
</dbReference>
<keyword evidence="6" id="KW-0539">Nucleus</keyword>
<keyword evidence="11" id="KW-1185">Reference proteome</keyword>
<dbReference type="InterPro" id="IPR006988">
    <property type="entry name" value="Nab_N"/>
</dbReference>
<sequence length="632" mass="68709">MPNRNKEPSPSFNISSHHPIPSPDGSVTDHLSVTTTMSSSDGNNTPSPSSVASSSQQPSGSPNSTAIVFPLRSRRCTWPYREKKIQLNIYELSALPTSSSSKLQIPSTAKNSIKRESPQLKSESVARTSTPKALTPPTSISEWQLLAVLQRANLVQYYDMFISQGKNTPKALTPPTSISEWQLLAVLQRANLVQYYDMFISQDMNRTPGNPPVQRFSDFIMILENDCTTQRVQQTGLIQEEFSKDQTTFNLAAIQHIGPPPVSPYALGGPDMSFLMPEVYEDSKFSLISPVDEEIISTNKMFLGEAGKEIFIILLRFAATLTNLSSTSPGLTATSTENTSPQNGNATHNSVPLAIELSAAVLGTMASSVAINNRSVVGDFTGGTPIPTPGGTANVVRGEFLPAFGQGSITVTGEEKERSSSPLSVGGDFVSLGDYDPNTALCDSPVLSDAQIRRLSTCAMAICQKIPRLPPKLVQNKKRVSKEVLDLLSASADTPNRLADYRKYSAIYGRFDAKRKPDKGLSFHEVSVNEAAAQLCLIMPSLLTRRDELFPLARQVVKDAGYHYAKASRKRGLDHLDSHSPQSSPTYSPCLGDDNEVEVDNVFGSSTVKQSDEKRKKSDTRNDSGPKQNTVS</sequence>
<reference evidence="10 11" key="1">
    <citation type="submission" date="2013-11" db="EMBL/GenBank/DDBJ databases">
        <title>Draft genome of the bovine lungworm Dictyocaulus viviparus.</title>
        <authorList>
            <person name="Mitreva M."/>
        </authorList>
    </citation>
    <scope>NUCLEOTIDE SEQUENCE [LARGE SCALE GENOMIC DNA]</scope>
    <source>
        <strain evidence="10 11">HannoverDv2000</strain>
    </source>
</reference>
<feature type="region of interest" description="Disordered" evidence="7">
    <location>
        <begin position="1"/>
        <end position="66"/>
    </location>
</feature>
<dbReference type="GO" id="GO:0045892">
    <property type="term" value="P:negative regulation of DNA-templated transcription"/>
    <property type="evidence" value="ECO:0007669"/>
    <property type="project" value="InterPro"/>
</dbReference>
<dbReference type="FunFam" id="1.20.120.2010:FF:000001">
    <property type="entry name" value="NGFI-A-binding protein 1 isoform X1"/>
    <property type="match status" value="1"/>
</dbReference>
<dbReference type="OrthoDB" id="10028556at2759"/>
<evidence type="ECO:0000256" key="7">
    <source>
        <dbReference type="SAM" id="MobiDB-lite"/>
    </source>
</evidence>
<gene>
    <name evidence="10" type="ORF">DICVIV_03457</name>
</gene>
<dbReference type="InterPro" id="IPR038398">
    <property type="entry name" value="NCD2_sf"/>
</dbReference>
<keyword evidence="3" id="KW-0678">Repressor</keyword>
<feature type="domain" description="NAB co-repressor" evidence="9">
    <location>
        <begin position="447"/>
        <end position="569"/>
    </location>
</feature>
<feature type="compositionally biased region" description="Polar residues" evidence="7">
    <location>
        <begin position="119"/>
        <end position="133"/>
    </location>
</feature>
<keyword evidence="5" id="KW-0804">Transcription</keyword>
<feature type="compositionally biased region" description="Basic and acidic residues" evidence="7">
    <location>
        <begin position="610"/>
        <end position="624"/>
    </location>
</feature>